<feature type="compositionally biased region" description="Basic and acidic residues" evidence="1">
    <location>
        <begin position="90"/>
        <end position="103"/>
    </location>
</feature>
<organism evidence="2 3">
    <name type="scientific">Ceratodon purpureus</name>
    <name type="common">Fire moss</name>
    <name type="synonym">Dicranum purpureum</name>
    <dbReference type="NCBI Taxonomy" id="3225"/>
    <lineage>
        <taxon>Eukaryota</taxon>
        <taxon>Viridiplantae</taxon>
        <taxon>Streptophyta</taxon>
        <taxon>Embryophyta</taxon>
        <taxon>Bryophyta</taxon>
        <taxon>Bryophytina</taxon>
        <taxon>Bryopsida</taxon>
        <taxon>Dicranidae</taxon>
        <taxon>Pseudoditrichales</taxon>
        <taxon>Ditrichaceae</taxon>
        <taxon>Ceratodon</taxon>
    </lineage>
</organism>
<evidence type="ECO:0000313" key="2">
    <source>
        <dbReference type="EMBL" id="KAG0555329.1"/>
    </source>
</evidence>
<name>A0A8T0GBI0_CERPU</name>
<sequence>MMVSVNKVVGKYDLGRVLILVQSESEGSGHYVWICDTMLTVPARQWSIWGRMSRCKVEKDANFSGRCNLRSAGDGNTREEGELYTGKKRKVDEAPNSRFDDGHGSGVESEALTGSECKGFAPQHGADSLPSFRRPMKSVVRDGRLEIPASFVRTHGLRFEDDVKVQGIHQESPVYSQRMEGLFPSWVENFFESKWAPGRSRA</sequence>
<reference evidence="2" key="1">
    <citation type="submission" date="2020-06" db="EMBL/GenBank/DDBJ databases">
        <title>WGS assembly of Ceratodon purpureus strain R40.</title>
        <authorList>
            <person name="Carey S.B."/>
            <person name="Jenkins J."/>
            <person name="Shu S."/>
            <person name="Lovell J.T."/>
            <person name="Sreedasyam A."/>
            <person name="Maumus F."/>
            <person name="Tiley G.P."/>
            <person name="Fernandez-Pozo N."/>
            <person name="Barry K."/>
            <person name="Chen C."/>
            <person name="Wang M."/>
            <person name="Lipzen A."/>
            <person name="Daum C."/>
            <person name="Saski C.A."/>
            <person name="Payton A.C."/>
            <person name="Mcbreen J.C."/>
            <person name="Conrad R.E."/>
            <person name="Kollar L.M."/>
            <person name="Olsson S."/>
            <person name="Huttunen S."/>
            <person name="Landis J.B."/>
            <person name="Wickett N.J."/>
            <person name="Johnson M.G."/>
            <person name="Rensing S.A."/>
            <person name="Grimwood J."/>
            <person name="Schmutz J."/>
            <person name="Mcdaniel S.F."/>
        </authorList>
    </citation>
    <scope>NUCLEOTIDE SEQUENCE</scope>
    <source>
        <strain evidence="2">R40</strain>
    </source>
</reference>
<gene>
    <name evidence="2" type="ORF">KC19_12G161400</name>
</gene>
<keyword evidence="3" id="KW-1185">Reference proteome</keyword>
<proteinExistence type="predicted"/>
<comment type="caution">
    <text evidence="2">The sequence shown here is derived from an EMBL/GenBank/DDBJ whole genome shotgun (WGS) entry which is preliminary data.</text>
</comment>
<protein>
    <submittedName>
        <fullName evidence="2">Uncharacterized protein</fullName>
    </submittedName>
</protein>
<feature type="region of interest" description="Disordered" evidence="1">
    <location>
        <begin position="68"/>
        <end position="112"/>
    </location>
</feature>
<evidence type="ECO:0000256" key="1">
    <source>
        <dbReference type="SAM" id="MobiDB-lite"/>
    </source>
</evidence>
<dbReference type="EMBL" id="CM026433">
    <property type="protein sequence ID" value="KAG0555329.1"/>
    <property type="molecule type" value="Genomic_DNA"/>
</dbReference>
<accession>A0A8T0GBI0</accession>
<evidence type="ECO:0000313" key="3">
    <source>
        <dbReference type="Proteomes" id="UP000822688"/>
    </source>
</evidence>
<dbReference type="Proteomes" id="UP000822688">
    <property type="component" value="Chromosome 12"/>
</dbReference>
<dbReference type="AlphaFoldDB" id="A0A8T0GBI0"/>